<dbReference type="Gene3D" id="3.40.50.2000">
    <property type="entry name" value="Glycogen Phosphorylase B"/>
    <property type="match status" value="1"/>
</dbReference>
<comment type="catalytic activity">
    <reaction evidence="9">
        <text>a lipid X + a UDP-2-N,3-O-bis[(3R)-3-hydroxyacyl]-alpha-D-glucosamine = a lipid A disaccharide + UDP + H(+)</text>
        <dbReference type="Rhea" id="RHEA:67828"/>
        <dbReference type="ChEBI" id="CHEBI:15378"/>
        <dbReference type="ChEBI" id="CHEBI:58223"/>
        <dbReference type="ChEBI" id="CHEBI:137748"/>
        <dbReference type="ChEBI" id="CHEBI:176338"/>
        <dbReference type="ChEBI" id="CHEBI:176343"/>
        <dbReference type="EC" id="2.4.1.182"/>
    </reaction>
</comment>
<dbReference type="AlphaFoldDB" id="A0A1G5VS73"/>
<dbReference type="Proteomes" id="UP000199689">
    <property type="component" value="Unassembled WGS sequence"/>
</dbReference>
<evidence type="ECO:0000313" key="11">
    <source>
        <dbReference type="EMBL" id="SDA48740.1"/>
    </source>
</evidence>
<dbReference type="Pfam" id="PF02684">
    <property type="entry name" value="LpxB"/>
    <property type="match status" value="1"/>
</dbReference>
<evidence type="ECO:0000256" key="8">
    <source>
        <dbReference type="ARBA" id="ARBA00023098"/>
    </source>
</evidence>
<gene>
    <name evidence="11" type="ORF">SAMN02910343_00838</name>
</gene>
<proteinExistence type="predicted"/>
<dbReference type="GO" id="GO:0009245">
    <property type="term" value="P:lipid A biosynthetic process"/>
    <property type="evidence" value="ECO:0007669"/>
    <property type="project" value="UniProtKB-UniRule"/>
</dbReference>
<dbReference type="STRING" id="209880.SAMN02910343_00838"/>
<dbReference type="RefSeq" id="WP_091364177.1">
    <property type="nucleotide sequence ID" value="NZ_FMXA01000009.1"/>
</dbReference>
<keyword evidence="5" id="KW-0441">Lipid A biosynthesis</keyword>
<evidence type="ECO:0000256" key="9">
    <source>
        <dbReference type="ARBA" id="ARBA00048975"/>
    </source>
</evidence>
<evidence type="ECO:0000313" key="12">
    <source>
        <dbReference type="Proteomes" id="UP000199689"/>
    </source>
</evidence>
<evidence type="ECO:0000256" key="4">
    <source>
        <dbReference type="ARBA" id="ARBA00022516"/>
    </source>
</evidence>
<reference evidence="11 12" key="1">
    <citation type="submission" date="2016-10" db="EMBL/GenBank/DDBJ databases">
        <authorList>
            <person name="de Groot N.N."/>
        </authorList>
    </citation>
    <scope>NUCLEOTIDE SEQUENCE [LARGE SCALE GENOMIC DNA]</scope>
    <source>
        <strain evidence="11 12">DSM 15230</strain>
    </source>
</reference>
<organism evidence="11 12">
    <name type="scientific">Allisonella histaminiformans</name>
    <dbReference type="NCBI Taxonomy" id="209880"/>
    <lineage>
        <taxon>Bacteria</taxon>
        <taxon>Bacillati</taxon>
        <taxon>Bacillota</taxon>
        <taxon>Negativicutes</taxon>
        <taxon>Veillonellales</taxon>
        <taxon>Veillonellaceae</taxon>
        <taxon>Allisonella</taxon>
    </lineage>
</organism>
<evidence type="ECO:0000256" key="3">
    <source>
        <dbReference type="ARBA" id="ARBA00020902"/>
    </source>
</evidence>
<evidence type="ECO:0000256" key="7">
    <source>
        <dbReference type="ARBA" id="ARBA00022679"/>
    </source>
</evidence>
<dbReference type="PANTHER" id="PTHR30372:SF4">
    <property type="entry name" value="LIPID-A-DISACCHARIDE SYNTHASE, MITOCHONDRIAL-RELATED"/>
    <property type="match status" value="1"/>
</dbReference>
<dbReference type="GO" id="GO:0008915">
    <property type="term" value="F:lipid-A-disaccharide synthase activity"/>
    <property type="evidence" value="ECO:0007669"/>
    <property type="project" value="UniProtKB-UniRule"/>
</dbReference>
<keyword evidence="4" id="KW-0444">Lipid biosynthesis</keyword>
<name>A0A1G5VS73_9FIRM</name>
<protein>
    <recommendedName>
        <fullName evidence="3 10">Lipid-A-disaccharide synthase</fullName>
        <ecNumber evidence="2 10">2.4.1.182</ecNumber>
    </recommendedName>
</protein>
<dbReference type="InterPro" id="IPR003835">
    <property type="entry name" value="Glyco_trans_19"/>
</dbReference>
<evidence type="ECO:0000256" key="5">
    <source>
        <dbReference type="ARBA" id="ARBA00022556"/>
    </source>
</evidence>
<keyword evidence="8" id="KW-0443">Lipid metabolism</keyword>
<dbReference type="SUPFAM" id="SSF53756">
    <property type="entry name" value="UDP-Glycosyltransferase/glycogen phosphorylase"/>
    <property type="match status" value="1"/>
</dbReference>
<accession>A0A1G5VS73</accession>
<dbReference type="EC" id="2.4.1.182" evidence="2 10"/>
<keyword evidence="7" id="KW-0808">Transferase</keyword>
<dbReference type="EMBL" id="FMXA01000009">
    <property type="protein sequence ID" value="SDA48740.1"/>
    <property type="molecule type" value="Genomic_DNA"/>
</dbReference>
<comment type="function">
    <text evidence="1">Condensation of UDP-2,3-diacylglucosamine and 2,3-diacylglucosamine-1-phosphate to form lipid A disaccharide, a precursor of lipid A, a phosphorylated glycolipid that anchors the lipopolysaccharide to the outer membrane of the cell.</text>
</comment>
<dbReference type="GO" id="GO:0005543">
    <property type="term" value="F:phospholipid binding"/>
    <property type="evidence" value="ECO:0007669"/>
    <property type="project" value="TreeGrafter"/>
</dbReference>
<keyword evidence="12" id="KW-1185">Reference proteome</keyword>
<sequence>MKIMFSAGEASGDMHAAAVAAELKKNHPDIEMLGMGGPAMKRAGVRIVYDIENLGVIGVVEIIKHIPFFFRLRDYIRRVVEKEKPDVFVCVDYPGFNMKLAHMVSQMGIPVVYYIAPTIWAWNKGRARNIVRDVDCVASIFPFEAEAYRKAGANVTFVGHPLVDTVHPVMTEQEAMTHFGARKEAKRILLMPGSRKNEVRDLLPVMLRAGKQLMKMADCQFFMPRAETIPEEMLTSLIEQEGDISVTITEGHQYDLMSICTACIASSGTATLETALMELPTVLVYKLAPVTWFLAKHLVHVKYAGLPNLLLNREVTPELLQDAVTPEHIVEIAGAWITDETKRQQNIQELKEVRSKLGDSGAVRRTGELILNTARIGKE</sequence>
<keyword evidence="6" id="KW-0328">Glycosyltransferase</keyword>
<dbReference type="NCBIfam" id="TIGR00215">
    <property type="entry name" value="lpxB"/>
    <property type="match status" value="1"/>
</dbReference>
<dbReference type="PANTHER" id="PTHR30372">
    <property type="entry name" value="LIPID-A-DISACCHARIDE SYNTHASE"/>
    <property type="match status" value="1"/>
</dbReference>
<evidence type="ECO:0000256" key="2">
    <source>
        <dbReference type="ARBA" id="ARBA00012687"/>
    </source>
</evidence>
<dbReference type="GO" id="GO:0016020">
    <property type="term" value="C:membrane"/>
    <property type="evidence" value="ECO:0007669"/>
    <property type="project" value="GOC"/>
</dbReference>
<dbReference type="OrthoDB" id="9801642at2"/>
<evidence type="ECO:0000256" key="10">
    <source>
        <dbReference type="NCBIfam" id="TIGR00215"/>
    </source>
</evidence>
<evidence type="ECO:0000256" key="6">
    <source>
        <dbReference type="ARBA" id="ARBA00022676"/>
    </source>
</evidence>
<dbReference type="GeneID" id="87755867"/>
<evidence type="ECO:0000256" key="1">
    <source>
        <dbReference type="ARBA" id="ARBA00002056"/>
    </source>
</evidence>